<dbReference type="PROSITE" id="PS01346">
    <property type="entry name" value="CLAUDIN"/>
    <property type="match status" value="1"/>
</dbReference>
<comment type="function">
    <text evidence="11">Claudins function as major constituents of the tight junction complexes that regulate the permeability of epithelia.</text>
</comment>
<dbReference type="OMA" id="MAHICRQ"/>
<sequence>MAHMCRHLTGSVASCAGWVSLIVATSTNDWVTTCDYSLATCVRLDELATQGLWAECVIAPALYHCVSLNQILSLPAYLQTSRALMIVACLLGLPAMLLVVMSLPCVRLPNDTTAVKRRRALVGGILILIMAVCGAVATIWFPVATNMEKALMAFGFSLYTGWVGAGLCLCGGSIILCCHGSGAALPIRENSFYYSRQSGRAAPLDPPANHAKSVHV</sequence>
<feature type="chain" id="PRO_5034391045" description="Claudin" evidence="12">
    <location>
        <begin position="25"/>
        <end position="216"/>
    </location>
</feature>
<keyword evidence="8 11" id="KW-1133">Transmembrane helix</keyword>
<dbReference type="InterPro" id="IPR004031">
    <property type="entry name" value="PMP22/EMP/MP20/Claudin"/>
</dbReference>
<accession>A0A8C5F4P9</accession>
<evidence type="ECO:0000256" key="10">
    <source>
        <dbReference type="ARBA" id="ARBA00046524"/>
    </source>
</evidence>
<evidence type="ECO:0000256" key="5">
    <source>
        <dbReference type="ARBA" id="ARBA00022553"/>
    </source>
</evidence>
<evidence type="ECO:0000256" key="7">
    <source>
        <dbReference type="ARBA" id="ARBA00022949"/>
    </source>
</evidence>
<keyword evidence="4 11" id="KW-1003">Cell membrane</keyword>
<dbReference type="GO" id="GO:0005923">
    <property type="term" value="C:bicellular tight junction"/>
    <property type="evidence" value="ECO:0007669"/>
    <property type="project" value="UniProtKB-SubCell"/>
</dbReference>
<dbReference type="PANTHER" id="PTHR12002">
    <property type="entry name" value="CLAUDIN"/>
    <property type="match status" value="1"/>
</dbReference>
<dbReference type="GO" id="GO:0005886">
    <property type="term" value="C:plasma membrane"/>
    <property type="evidence" value="ECO:0007669"/>
    <property type="project" value="UniProtKB-SubCell"/>
</dbReference>
<evidence type="ECO:0000256" key="9">
    <source>
        <dbReference type="ARBA" id="ARBA00023136"/>
    </source>
</evidence>
<dbReference type="PRINTS" id="PR01077">
    <property type="entry name" value="CLAUDIN"/>
</dbReference>
<dbReference type="InterPro" id="IPR017974">
    <property type="entry name" value="Claudin_CS"/>
</dbReference>
<comment type="similarity">
    <text evidence="2 11">Belongs to the claudin family.</text>
</comment>
<reference evidence="13" key="1">
    <citation type="submission" date="2025-08" db="UniProtKB">
        <authorList>
            <consortium name="Ensembl"/>
        </authorList>
    </citation>
    <scope>IDENTIFICATION</scope>
</reference>
<dbReference type="KEGG" id="gmh:115537454"/>
<dbReference type="PRINTS" id="PR01384">
    <property type="entry name" value="CLAUDIN11"/>
</dbReference>
<dbReference type="AlphaFoldDB" id="A0A8C5F4P9"/>
<dbReference type="CTD" id="81592"/>
<keyword evidence="9 11" id="KW-0472">Membrane</keyword>
<dbReference type="Proteomes" id="UP000694546">
    <property type="component" value="Chromosome 23"/>
</dbReference>
<evidence type="ECO:0000256" key="1">
    <source>
        <dbReference type="ARBA" id="ARBA00002246"/>
    </source>
</evidence>
<comment type="function">
    <text evidence="1">Plays a major role in tight junction-specific obliteration of the intercellular space, through calcium-independent cell-adhesion activity.</text>
</comment>
<dbReference type="RefSeq" id="XP_030205261.1">
    <property type="nucleotide sequence ID" value="XM_030349401.1"/>
</dbReference>
<keyword evidence="5" id="KW-0597">Phosphoprotein</keyword>
<organism evidence="13 14">
    <name type="scientific">Gadus morhua</name>
    <name type="common">Atlantic cod</name>
    <dbReference type="NCBI Taxonomy" id="8049"/>
    <lineage>
        <taxon>Eukaryota</taxon>
        <taxon>Metazoa</taxon>
        <taxon>Chordata</taxon>
        <taxon>Craniata</taxon>
        <taxon>Vertebrata</taxon>
        <taxon>Euteleostomi</taxon>
        <taxon>Actinopterygii</taxon>
        <taxon>Neopterygii</taxon>
        <taxon>Teleostei</taxon>
        <taxon>Neoteleostei</taxon>
        <taxon>Acanthomorphata</taxon>
        <taxon>Zeiogadaria</taxon>
        <taxon>Gadariae</taxon>
        <taxon>Gadiformes</taxon>
        <taxon>Gadoidei</taxon>
        <taxon>Gadidae</taxon>
        <taxon>Gadus</taxon>
    </lineage>
</organism>
<evidence type="ECO:0000256" key="2">
    <source>
        <dbReference type="ARBA" id="ARBA00008295"/>
    </source>
</evidence>
<keyword evidence="14" id="KW-1185">Reference proteome</keyword>
<evidence type="ECO:0000256" key="8">
    <source>
        <dbReference type="ARBA" id="ARBA00022989"/>
    </source>
</evidence>
<evidence type="ECO:0000256" key="12">
    <source>
        <dbReference type="SAM" id="SignalP"/>
    </source>
</evidence>
<evidence type="ECO:0000313" key="14">
    <source>
        <dbReference type="Proteomes" id="UP000694546"/>
    </source>
</evidence>
<protein>
    <recommendedName>
        <fullName evidence="11">Claudin</fullName>
    </recommendedName>
</protein>
<keyword evidence="6 11" id="KW-0812">Transmembrane</keyword>
<keyword evidence="7 11" id="KW-0965">Cell junction</keyword>
<evidence type="ECO:0000256" key="3">
    <source>
        <dbReference type="ARBA" id="ARBA00022427"/>
    </source>
</evidence>
<feature type="transmembrane region" description="Helical" evidence="11">
    <location>
        <begin position="83"/>
        <end position="108"/>
    </location>
</feature>
<comment type="subunit">
    <text evidence="10">Interacts with tetraspanin-3/TSPAN3. Interacts with OCLN.</text>
</comment>
<dbReference type="Ensembl" id="ENSGMOT00000004401.2">
    <property type="protein sequence ID" value="ENSGMOP00000004270.2"/>
    <property type="gene ID" value="ENSGMOG00000004038.2"/>
</dbReference>
<feature type="transmembrane region" description="Helical" evidence="11">
    <location>
        <begin position="120"/>
        <end position="141"/>
    </location>
</feature>
<dbReference type="InterPro" id="IPR003555">
    <property type="entry name" value="Claudin11"/>
</dbReference>
<evidence type="ECO:0000256" key="4">
    <source>
        <dbReference type="ARBA" id="ARBA00022475"/>
    </source>
</evidence>
<dbReference type="GO" id="GO:0005198">
    <property type="term" value="F:structural molecule activity"/>
    <property type="evidence" value="ECO:0007669"/>
    <property type="project" value="InterPro"/>
</dbReference>
<evidence type="ECO:0000313" key="13">
    <source>
        <dbReference type="Ensembl" id="ENSGMOP00000004270.2"/>
    </source>
</evidence>
<dbReference type="InterPro" id="IPR006187">
    <property type="entry name" value="Claudin"/>
</dbReference>
<feature type="transmembrane region" description="Helical" evidence="11">
    <location>
        <begin position="161"/>
        <end position="187"/>
    </location>
</feature>
<dbReference type="GeneTree" id="ENSGT00890000139496"/>
<name>A0A8C5F4P9_GADMO</name>
<proteinExistence type="inferred from homology"/>
<evidence type="ECO:0000256" key="11">
    <source>
        <dbReference type="RuleBase" id="RU060637"/>
    </source>
</evidence>
<feature type="signal peptide" evidence="12">
    <location>
        <begin position="1"/>
        <end position="24"/>
    </location>
</feature>
<dbReference type="Pfam" id="PF00822">
    <property type="entry name" value="PMP22_Claudin"/>
    <property type="match status" value="1"/>
</dbReference>
<comment type="subcellular location">
    <subcellularLocation>
        <location evidence="11">Cell junction</location>
        <location evidence="11">Tight junction</location>
    </subcellularLocation>
    <subcellularLocation>
        <location evidence="11">Cell membrane</location>
        <topology evidence="11">Multi-pass membrane protein</topology>
    </subcellularLocation>
</comment>
<comment type="caution">
    <text evidence="11">Lacks conserved residue(s) required for the propagation of feature annotation.</text>
</comment>
<evidence type="ECO:0000256" key="6">
    <source>
        <dbReference type="ARBA" id="ARBA00022692"/>
    </source>
</evidence>
<dbReference type="OrthoDB" id="9411914at2759"/>
<dbReference type="RefSeq" id="XP_030205262.1">
    <property type="nucleotide sequence ID" value="XM_030349402.1"/>
</dbReference>
<reference evidence="13" key="2">
    <citation type="submission" date="2025-09" db="UniProtKB">
        <authorList>
            <consortium name="Ensembl"/>
        </authorList>
    </citation>
    <scope>IDENTIFICATION</scope>
</reference>
<dbReference type="Gene3D" id="1.20.140.150">
    <property type="match status" value="1"/>
</dbReference>
<keyword evidence="3 11" id="KW-0796">Tight junction</keyword>
<keyword evidence="12" id="KW-0732">Signal</keyword>
<dbReference type="GeneID" id="115537454"/>
<gene>
    <name evidence="13" type="primary">cldn11</name>
</gene>